<dbReference type="InterPro" id="IPR036188">
    <property type="entry name" value="FAD/NAD-bd_sf"/>
</dbReference>
<dbReference type="RefSeq" id="WP_119985062.1">
    <property type="nucleotide sequence ID" value="NZ_CP032489.1"/>
</dbReference>
<dbReference type="KEGG" id="ark:D6B99_03315"/>
<organism evidence="5 6">
    <name type="scientific">Arachidicoccus soli</name>
    <dbReference type="NCBI Taxonomy" id="2341117"/>
    <lineage>
        <taxon>Bacteria</taxon>
        <taxon>Pseudomonadati</taxon>
        <taxon>Bacteroidota</taxon>
        <taxon>Chitinophagia</taxon>
        <taxon>Chitinophagales</taxon>
        <taxon>Chitinophagaceae</taxon>
        <taxon>Arachidicoccus</taxon>
    </lineage>
</organism>
<evidence type="ECO:0000313" key="5">
    <source>
        <dbReference type="EMBL" id="AYD46730.1"/>
    </source>
</evidence>
<dbReference type="Pfam" id="PF01494">
    <property type="entry name" value="FAD_binding_3"/>
    <property type="match status" value="1"/>
</dbReference>
<protein>
    <recommendedName>
        <fullName evidence="4">FAD-binding domain-containing protein</fullName>
    </recommendedName>
</protein>
<dbReference type="InterPro" id="IPR002938">
    <property type="entry name" value="FAD-bd"/>
</dbReference>
<evidence type="ECO:0000313" key="6">
    <source>
        <dbReference type="Proteomes" id="UP000266118"/>
    </source>
</evidence>
<evidence type="ECO:0000256" key="2">
    <source>
        <dbReference type="ARBA" id="ARBA00022630"/>
    </source>
</evidence>
<dbReference type="OrthoDB" id="9766816at2"/>
<gene>
    <name evidence="5" type="ORF">D6B99_03315</name>
</gene>
<dbReference type="SUPFAM" id="SSF51905">
    <property type="entry name" value="FAD/NAD(P)-binding domain"/>
    <property type="match status" value="1"/>
</dbReference>
<proteinExistence type="predicted"/>
<dbReference type="PANTHER" id="PTHR43004">
    <property type="entry name" value="TRK SYSTEM POTASSIUM UPTAKE PROTEIN"/>
    <property type="match status" value="1"/>
</dbReference>
<sequence>MQTSYQVVICGAGPTGLMLAAQLLRFGIDFLIVDKKAAPTTESRAVVVQAKSMEIYDQLNLSNEILSDAVKTDGLCFWRNGKKISQASFENFGSDITPFDFLLIYEQSKNESLLYSYLQKNNQEVAWNTEFISYEKMQEGFVVTVKNNDTESQIKAQYLVACDGGNSLLRQQSGMEFRGGTYEHVFYVADTHIQADICDSKLNFFVAKDTFNLFFPMMGKKRFRAIGILPKEYYHKEEITYQDVSSQVDKDAGMDLGFYDTQWYSTYKLHHKKVKGFNVGNLFFCGDAAHVHSPAGGQGMNTGLQDAYNLAWKLALVINQKAKKKLLATYHEERNPVAENLLKTTDRLFSLMSQNGWFNTLMRMYIAPNVAPTLLKIKALRRRFFLLASQIEINYIGLTLAKGKCGKLKAGMRFPYFTLLIDGKNISIFHIIRDSCETTFLLFYYNIKRPETNHNSIKEIEIENNEINKEVLQKVGFTNSFVCLIRPDNYIAYISESFDRSDFQEYIDKFFF</sequence>
<dbReference type="PANTHER" id="PTHR43004:SF19">
    <property type="entry name" value="BINDING MONOOXYGENASE, PUTATIVE (JCVI)-RELATED"/>
    <property type="match status" value="1"/>
</dbReference>
<reference evidence="5 6" key="1">
    <citation type="submission" date="2018-09" db="EMBL/GenBank/DDBJ databases">
        <title>Arachidicoccus sp. nov., a bacterium isolated from soil.</title>
        <authorList>
            <person name="Weon H.-Y."/>
            <person name="Kwon S.-W."/>
            <person name="Lee S.A."/>
        </authorList>
    </citation>
    <scope>NUCLEOTIDE SEQUENCE [LARGE SCALE GENOMIC DNA]</scope>
    <source>
        <strain evidence="5 6">KIS59-12</strain>
    </source>
</reference>
<evidence type="ECO:0000256" key="3">
    <source>
        <dbReference type="ARBA" id="ARBA00022827"/>
    </source>
</evidence>
<dbReference type="Gene3D" id="3.30.70.2450">
    <property type="match status" value="1"/>
</dbReference>
<dbReference type="Proteomes" id="UP000266118">
    <property type="component" value="Chromosome"/>
</dbReference>
<dbReference type="PRINTS" id="PR00420">
    <property type="entry name" value="RNGMNOXGNASE"/>
</dbReference>
<keyword evidence="3" id="KW-0274">FAD</keyword>
<feature type="domain" description="FAD-binding" evidence="4">
    <location>
        <begin position="5"/>
        <end position="343"/>
    </location>
</feature>
<name>A0A386HMH7_9BACT</name>
<dbReference type="EMBL" id="CP032489">
    <property type="protein sequence ID" value="AYD46730.1"/>
    <property type="molecule type" value="Genomic_DNA"/>
</dbReference>
<evidence type="ECO:0000256" key="1">
    <source>
        <dbReference type="ARBA" id="ARBA00001974"/>
    </source>
</evidence>
<comment type="cofactor">
    <cofactor evidence="1">
        <name>FAD</name>
        <dbReference type="ChEBI" id="CHEBI:57692"/>
    </cofactor>
</comment>
<dbReference type="Gene3D" id="3.50.50.60">
    <property type="entry name" value="FAD/NAD(P)-binding domain"/>
    <property type="match status" value="1"/>
</dbReference>
<accession>A0A386HMH7</accession>
<keyword evidence="2" id="KW-0285">Flavoprotein</keyword>
<dbReference type="InterPro" id="IPR050641">
    <property type="entry name" value="RIFMO-like"/>
</dbReference>
<keyword evidence="6" id="KW-1185">Reference proteome</keyword>
<dbReference type="GO" id="GO:0016709">
    <property type="term" value="F:oxidoreductase activity, acting on paired donors, with incorporation or reduction of molecular oxygen, NAD(P)H as one donor, and incorporation of one atom of oxygen"/>
    <property type="evidence" value="ECO:0007669"/>
    <property type="project" value="UniProtKB-ARBA"/>
</dbReference>
<dbReference type="AlphaFoldDB" id="A0A386HMH7"/>
<dbReference type="GO" id="GO:0071949">
    <property type="term" value="F:FAD binding"/>
    <property type="evidence" value="ECO:0007669"/>
    <property type="project" value="InterPro"/>
</dbReference>
<evidence type="ECO:0000259" key="4">
    <source>
        <dbReference type="Pfam" id="PF01494"/>
    </source>
</evidence>